<evidence type="ECO:0000256" key="1">
    <source>
        <dbReference type="SAM" id="Phobius"/>
    </source>
</evidence>
<dbReference type="KEGG" id="esg:EsVE80_18820"/>
<keyword evidence="1" id="KW-0472">Membrane</keyword>
<keyword evidence="1" id="KW-0812">Transmembrane</keyword>
<sequence length="289" mass="32916">MDFKKIEWIFFLAFLGVNIFLFNIYHATKNEEGNVSSTNQKIDIVQRLEADEISIKGELSSKVKEGYYLAAVPTNMADAVGSAKEKNGAAFNNGLNFSGENQSQFIYTPSTNFYIKDSKETKENVNSFLKDSSEVLFGQEYMYVPHESLTNPEYPEIICAQSFEGIPFYDDTSKMEIILEENDGLLRVSRYMQTHLSAIEKLREKMALYSEKDAVNTLYINNKLPAKSKILWRQLSYVMILQVRGKNVYVPAWLVAVGTGKNNIQIETVNAFTNRIITNNTLQKVENTN</sequence>
<evidence type="ECO:0000259" key="2">
    <source>
        <dbReference type="Pfam" id="PF09648"/>
    </source>
</evidence>
<name>A0A679IDK6_9ENTE</name>
<feature type="transmembrane region" description="Helical" evidence="1">
    <location>
        <begin position="6"/>
        <end position="25"/>
    </location>
</feature>
<organism evidence="3 4">
    <name type="scientific">Enterococcus saigonensis</name>
    <dbReference type="NCBI Taxonomy" id="1805431"/>
    <lineage>
        <taxon>Bacteria</taxon>
        <taxon>Bacillati</taxon>
        <taxon>Bacillota</taxon>
        <taxon>Bacilli</taxon>
        <taxon>Lactobacillales</taxon>
        <taxon>Enterococcaceae</taxon>
        <taxon>Enterococcus</taxon>
    </lineage>
</organism>
<dbReference type="GO" id="GO:0016020">
    <property type="term" value="C:membrane"/>
    <property type="evidence" value="ECO:0007669"/>
    <property type="project" value="InterPro"/>
</dbReference>
<dbReference type="Proteomes" id="UP000502998">
    <property type="component" value="Chromosome"/>
</dbReference>
<gene>
    <name evidence="3" type="ORF">EsVE80_18820</name>
</gene>
<dbReference type="Pfam" id="PF09648">
    <property type="entry name" value="YycI"/>
    <property type="match status" value="1"/>
</dbReference>
<evidence type="ECO:0000313" key="3">
    <source>
        <dbReference type="EMBL" id="BCA86359.1"/>
    </source>
</evidence>
<dbReference type="EMBL" id="AP022822">
    <property type="protein sequence ID" value="BCA86359.1"/>
    <property type="molecule type" value="Genomic_DNA"/>
</dbReference>
<reference evidence="3 4" key="1">
    <citation type="submission" date="2020-02" db="EMBL/GenBank/DDBJ databases">
        <title>Characterization of vanA genotype vancomycin-resistant Enterococcus saigonensis VE80.</title>
        <authorList>
            <person name="Harada T."/>
            <person name="Motooka D."/>
            <person name="Nakamura S."/>
            <person name="Yamamoto Y."/>
            <person name="Kawahara R."/>
            <person name="Kawatsu K."/>
        </authorList>
    </citation>
    <scope>NUCLEOTIDE SEQUENCE [LARGE SCALE GENOMIC DNA]</scope>
    <source>
        <strain evidence="3 4">VE80</strain>
    </source>
</reference>
<keyword evidence="4" id="KW-1185">Reference proteome</keyword>
<protein>
    <recommendedName>
        <fullName evidence="2">Regulatory protein YycH-like domain-containing protein</fullName>
    </recommendedName>
</protein>
<dbReference type="InterPro" id="IPR018604">
    <property type="entry name" value="YycI-like"/>
</dbReference>
<dbReference type="RefSeq" id="WP_173103512.1">
    <property type="nucleotide sequence ID" value="NZ_AP022822.1"/>
</dbReference>
<dbReference type="Gene3D" id="2.40.128.690">
    <property type="entry name" value="YycH protein, domain 3-like"/>
    <property type="match status" value="1"/>
</dbReference>
<dbReference type="AlphaFoldDB" id="A0A679IDK6"/>
<keyword evidence="1" id="KW-1133">Transmembrane helix</keyword>
<accession>A0A679IDK6</accession>
<feature type="domain" description="Regulatory protein YycH-like" evidence="2">
    <location>
        <begin position="35"/>
        <end position="272"/>
    </location>
</feature>
<evidence type="ECO:0000313" key="4">
    <source>
        <dbReference type="Proteomes" id="UP000502998"/>
    </source>
</evidence>
<proteinExistence type="predicted"/>